<keyword evidence="7" id="KW-0677">Repeat</keyword>
<dbReference type="InterPro" id="IPR052059">
    <property type="entry name" value="CR_Ser/Thr_kinase"/>
</dbReference>
<feature type="binding site" evidence="15">
    <location>
        <position position="1295"/>
    </location>
    <ligand>
        <name>ATP</name>
        <dbReference type="ChEBI" id="CHEBI:30616"/>
    </ligand>
</feature>
<keyword evidence="9" id="KW-0418">Kinase</keyword>
<dbReference type="Pfam" id="PF13855">
    <property type="entry name" value="LRR_8"/>
    <property type="match status" value="1"/>
</dbReference>
<keyword evidence="11 16" id="KW-1133">Transmembrane helix</keyword>
<evidence type="ECO:0000256" key="3">
    <source>
        <dbReference type="ARBA" id="ARBA00022527"/>
    </source>
</evidence>
<dbReference type="InterPro" id="IPR017441">
    <property type="entry name" value="Protein_kinase_ATP_BS"/>
</dbReference>
<evidence type="ECO:0000256" key="16">
    <source>
        <dbReference type="SAM" id="Phobius"/>
    </source>
</evidence>
<dbReference type="Proteomes" id="UP001497512">
    <property type="component" value="Chromosome 14"/>
</dbReference>
<dbReference type="PANTHER" id="PTHR47973">
    <property type="entry name" value="CYSTEINE-RICH RECEPTOR-LIKE PROTEIN KINASE 3"/>
    <property type="match status" value="1"/>
</dbReference>
<keyword evidence="10 15" id="KW-0067">ATP-binding</keyword>
<feature type="domain" description="Protein kinase" evidence="17">
    <location>
        <begin position="1267"/>
        <end position="1547"/>
    </location>
</feature>
<evidence type="ECO:0000256" key="1">
    <source>
        <dbReference type="ARBA" id="ARBA00004167"/>
    </source>
</evidence>
<evidence type="ECO:0000256" key="10">
    <source>
        <dbReference type="ARBA" id="ARBA00022840"/>
    </source>
</evidence>
<accession>A0ABP0TTU5</accession>
<evidence type="ECO:0000256" key="6">
    <source>
        <dbReference type="ARBA" id="ARBA00022692"/>
    </source>
</evidence>
<dbReference type="Gene3D" id="3.30.200.20">
    <property type="entry name" value="Phosphorylase Kinase, domain 1"/>
    <property type="match status" value="2"/>
</dbReference>
<dbReference type="InterPro" id="IPR011009">
    <property type="entry name" value="Kinase-like_dom_sf"/>
</dbReference>
<dbReference type="PROSITE" id="PS00107">
    <property type="entry name" value="PROTEIN_KINASE_ATP"/>
    <property type="match status" value="2"/>
</dbReference>
<dbReference type="Pfam" id="PF12770">
    <property type="entry name" value="CHAT"/>
    <property type="match status" value="1"/>
</dbReference>
<dbReference type="Gene3D" id="2.60.120.430">
    <property type="entry name" value="Galactose-binding lectin"/>
    <property type="match status" value="1"/>
</dbReference>
<dbReference type="InterPro" id="IPR032675">
    <property type="entry name" value="LRR_dom_sf"/>
</dbReference>
<evidence type="ECO:0000256" key="7">
    <source>
        <dbReference type="ARBA" id="ARBA00022737"/>
    </source>
</evidence>
<proteinExistence type="predicted"/>
<evidence type="ECO:0000256" key="9">
    <source>
        <dbReference type="ARBA" id="ARBA00022777"/>
    </source>
</evidence>
<keyword evidence="8 15" id="KW-0547">Nucleotide-binding</keyword>
<feature type="non-terminal residue" evidence="18">
    <location>
        <position position="1"/>
    </location>
</feature>
<dbReference type="InterPro" id="IPR008271">
    <property type="entry name" value="Ser/Thr_kinase_AS"/>
</dbReference>
<evidence type="ECO:0000313" key="18">
    <source>
        <dbReference type="EMBL" id="CAK9204830.1"/>
    </source>
</evidence>
<evidence type="ECO:0000256" key="14">
    <source>
        <dbReference type="ARBA" id="ARBA00048679"/>
    </source>
</evidence>
<dbReference type="InterPro" id="IPR001611">
    <property type="entry name" value="Leu-rich_rpt"/>
</dbReference>
<keyword evidence="4" id="KW-0433">Leucine-rich repeat</keyword>
<organism evidence="18 19">
    <name type="scientific">Sphagnum troendelagicum</name>
    <dbReference type="NCBI Taxonomy" id="128251"/>
    <lineage>
        <taxon>Eukaryota</taxon>
        <taxon>Viridiplantae</taxon>
        <taxon>Streptophyta</taxon>
        <taxon>Embryophyta</taxon>
        <taxon>Bryophyta</taxon>
        <taxon>Sphagnophytina</taxon>
        <taxon>Sphagnopsida</taxon>
        <taxon>Sphagnales</taxon>
        <taxon>Sphagnaceae</taxon>
        <taxon>Sphagnum</taxon>
    </lineage>
</organism>
<feature type="binding site" evidence="15">
    <location>
        <position position="34"/>
    </location>
    <ligand>
        <name>ATP</name>
        <dbReference type="ChEBI" id="CHEBI:30616"/>
    </ligand>
</feature>
<feature type="transmembrane region" description="Helical" evidence="16">
    <location>
        <begin position="1205"/>
        <end position="1229"/>
    </location>
</feature>
<reference evidence="18" key="1">
    <citation type="submission" date="2024-02" db="EMBL/GenBank/DDBJ databases">
        <authorList>
            <consortium name="ELIXIR-Norway"/>
            <consortium name="Elixir Norway"/>
        </authorList>
    </citation>
    <scope>NUCLEOTIDE SEQUENCE</scope>
</reference>
<dbReference type="SUPFAM" id="SSF52058">
    <property type="entry name" value="L domain-like"/>
    <property type="match status" value="1"/>
</dbReference>
<name>A0ABP0TTU5_9BRYO</name>
<evidence type="ECO:0000256" key="11">
    <source>
        <dbReference type="ARBA" id="ARBA00022989"/>
    </source>
</evidence>
<dbReference type="Pfam" id="PF12819">
    <property type="entry name" value="Malectin_like"/>
    <property type="match status" value="1"/>
</dbReference>
<keyword evidence="5" id="KW-0808">Transferase</keyword>
<keyword evidence="19" id="KW-1185">Reference proteome</keyword>
<evidence type="ECO:0000256" key="12">
    <source>
        <dbReference type="ARBA" id="ARBA00023136"/>
    </source>
</evidence>
<evidence type="ECO:0000256" key="15">
    <source>
        <dbReference type="PROSITE-ProRule" id="PRU10141"/>
    </source>
</evidence>
<keyword evidence="6 16" id="KW-0812">Transmembrane</keyword>
<dbReference type="InterPro" id="IPR000719">
    <property type="entry name" value="Prot_kinase_dom"/>
</dbReference>
<comment type="catalytic activity">
    <reaction evidence="14">
        <text>L-seryl-[protein] + ATP = O-phospho-L-seryl-[protein] + ADP + H(+)</text>
        <dbReference type="Rhea" id="RHEA:17989"/>
        <dbReference type="Rhea" id="RHEA-COMP:9863"/>
        <dbReference type="Rhea" id="RHEA-COMP:11604"/>
        <dbReference type="ChEBI" id="CHEBI:15378"/>
        <dbReference type="ChEBI" id="CHEBI:29999"/>
        <dbReference type="ChEBI" id="CHEBI:30616"/>
        <dbReference type="ChEBI" id="CHEBI:83421"/>
        <dbReference type="ChEBI" id="CHEBI:456216"/>
        <dbReference type="EC" id="2.7.11.1"/>
    </reaction>
</comment>
<keyword evidence="3" id="KW-0723">Serine/threonine-protein kinase</keyword>
<dbReference type="SUPFAM" id="SSF56112">
    <property type="entry name" value="Protein kinase-like (PK-like)"/>
    <property type="match status" value="2"/>
</dbReference>
<comment type="subcellular location">
    <subcellularLocation>
        <location evidence="1">Membrane</location>
        <topology evidence="1">Single-pass membrane protein</topology>
    </subcellularLocation>
</comment>
<dbReference type="InterPro" id="IPR024983">
    <property type="entry name" value="CHAT_dom"/>
</dbReference>
<evidence type="ECO:0000256" key="2">
    <source>
        <dbReference type="ARBA" id="ARBA00012513"/>
    </source>
</evidence>
<evidence type="ECO:0000256" key="4">
    <source>
        <dbReference type="ARBA" id="ARBA00022614"/>
    </source>
</evidence>
<dbReference type="EMBL" id="OZ019906">
    <property type="protein sequence ID" value="CAK9204830.1"/>
    <property type="molecule type" value="Genomic_DNA"/>
</dbReference>
<dbReference type="PROSITE" id="PS00108">
    <property type="entry name" value="PROTEIN_KINASE_ST"/>
    <property type="match status" value="2"/>
</dbReference>
<sequence length="1593" mass="176673">VATKDFHRDNELGQGGFGVVYKGILLDGTTMAVKLLTTKSHQGIDDFLNEVVSITGVRHKNLVKLKGCCLHRTQRLLVYEYVENKNLAEALWGSQMEDNIFLDWPTRFHILVGIARGLVYLHEDIQPCIIHRDIKASNILLDKDLNAKIADFGLARLFSNDQSQLFTQIAGTIGYMSPEYATLGQLSTKVDVYSFGILLLEIISGRKAILQNATTNIYLVKWAWSLHNTNMLISLVDQKLHNTIVESEMQRVINVALLCVQVETTKRPIMSEVLSMLQGEMDLPNILPNSSQINVSSISVDVSSNEKTFLIQEKTISLIPSVRALHQCFIQQQAFELACRSETVGLAFVAGNPEPLGLGLDQLKGLTEEAEEVAELLNVEAIVHGRVTKEAVIEDLSSACLVVLGTHGVVDPAHTYGALALQGCKPLLSVSQKAASELNGDGSLSLRSARQRLFGRGSLEKAVATASETLTPEEITALPGGVHTGLVVLSACQTGKGEVTIEGVFNLCQETNCGGTLLRRQKKIGVFNEKGHFFSIFFFCGILAIFQLQKGLEGPNISSEQLVKKKKMPTFVTFFDGFATKNNGDMRLFCWFCCEEASYVDNVTGITWMPDDQFIDKNSGVNTNVSSASQYYSDFSEFTTLRYFPDSRAKNCYSFPVTPNETYQIRGTFFYGNYDNQTTVPSFQMGVDGTIVASNIISELYVIAYQEITYVPQRNVTFLCLSRDLTNSVPFISAISLVNVTGASAFEDNLYMRYYYVTQFRWNFGGHGIIRYPGDIVDHYWFPIKSNSSYVQSTAQVEALTATDIVNATFPPEAVMNTALTTNGTMTINIPYTQAYIWFTTLYLAELNPNASNSSREFYVRVPGYNDTLEVNPLFDGGGLGRVLEIEYSGIVPTYVSLFKNQSISTAFGPLVNALEIFELSQNQSAILTNEQDTLAIEEIKSSYGNLGVWTGDPCLPYPHPWVTCSNVSILQNSSSIIAVNLSGYGLTGPMSPSFGKLRSLTSLVLDNNELNGLLPDFSQFPNLNTLSLRSNQFNGPIPPSIWDIPKLNVLDLSNNNLSSNLVPNTSTSCPLSLIMLNLNNNNLNGSFPSTLLDCSNSTLLGINFDHNNFSGTLNMTTWDQVYLIHGVFISMVYNDISTLDPSWEDDTKTYSPILLGGNPICKNLQLNSDFEISYHQQLNCRYNNTVLRSIETVTSNSQRSNNKLILILSTTLSIILVFGGIIGVIILWKYRANALALREIQQEFAKQQVQPTLYSYNVLSRATGDFHQDNKLGEGGFGVVYKGLLLDGTTVAVKLLTTKSHQGIDDFLNEVVSITGVRHKNLVKLKGCCLHRTQRLLVYEYVDNKNLAEALWGSKMEDNIFLDWPTRFHIFVGIARGLVYLHEDLQPCIIHRDIKASNILLDNNLNAKIADFGLARLFSNDQSQLFTQIAGTIGYMSPEYATLGQLSTKVDVYSFGILLLEIISGRKAILQNATSNVYLVEWAWSLHKTNMLISLVDQKLHNTIVESEIQRVINVALLCVQVETTKRPIMSEVLSMLQGEMDLPNILPSSSQLNVSSLFLNVSTSESNHLLSSPIPNNYSNAEVELTNLDPR</sequence>
<dbReference type="InterPro" id="IPR001245">
    <property type="entry name" value="Ser-Thr/Tyr_kinase_cat_dom"/>
</dbReference>
<comment type="catalytic activity">
    <reaction evidence="13">
        <text>L-threonyl-[protein] + ATP = O-phospho-L-threonyl-[protein] + ADP + H(+)</text>
        <dbReference type="Rhea" id="RHEA:46608"/>
        <dbReference type="Rhea" id="RHEA-COMP:11060"/>
        <dbReference type="Rhea" id="RHEA-COMP:11605"/>
        <dbReference type="ChEBI" id="CHEBI:15378"/>
        <dbReference type="ChEBI" id="CHEBI:30013"/>
        <dbReference type="ChEBI" id="CHEBI:30616"/>
        <dbReference type="ChEBI" id="CHEBI:61977"/>
        <dbReference type="ChEBI" id="CHEBI:456216"/>
        <dbReference type="EC" id="2.7.11.1"/>
    </reaction>
</comment>
<dbReference type="PROSITE" id="PS50011">
    <property type="entry name" value="PROTEIN_KINASE_DOM"/>
    <property type="match status" value="2"/>
</dbReference>
<dbReference type="SMART" id="SM00220">
    <property type="entry name" value="S_TKc"/>
    <property type="match status" value="2"/>
</dbReference>
<protein>
    <recommendedName>
        <fullName evidence="2">non-specific serine/threonine protein kinase</fullName>
        <ecNumber evidence="2">2.7.11.1</ecNumber>
    </recommendedName>
</protein>
<evidence type="ECO:0000256" key="13">
    <source>
        <dbReference type="ARBA" id="ARBA00047899"/>
    </source>
</evidence>
<dbReference type="CDD" id="cd14066">
    <property type="entry name" value="STKc_IRAK"/>
    <property type="match status" value="2"/>
</dbReference>
<dbReference type="Pfam" id="PF07714">
    <property type="entry name" value="PK_Tyr_Ser-Thr"/>
    <property type="match status" value="2"/>
</dbReference>
<keyword evidence="12 16" id="KW-0472">Membrane</keyword>
<gene>
    <name evidence="18" type="ORF">CSSPTR1EN2_LOCUS7582</name>
</gene>
<dbReference type="Gene3D" id="3.80.10.10">
    <property type="entry name" value="Ribonuclease Inhibitor"/>
    <property type="match status" value="1"/>
</dbReference>
<evidence type="ECO:0000313" key="19">
    <source>
        <dbReference type="Proteomes" id="UP001497512"/>
    </source>
</evidence>
<evidence type="ECO:0000259" key="17">
    <source>
        <dbReference type="PROSITE" id="PS50011"/>
    </source>
</evidence>
<dbReference type="EC" id="2.7.11.1" evidence="2"/>
<evidence type="ECO:0000256" key="5">
    <source>
        <dbReference type="ARBA" id="ARBA00022679"/>
    </source>
</evidence>
<evidence type="ECO:0000256" key="8">
    <source>
        <dbReference type="ARBA" id="ARBA00022741"/>
    </source>
</evidence>
<feature type="domain" description="Protein kinase" evidence="17">
    <location>
        <begin position="6"/>
        <end position="286"/>
    </location>
</feature>
<dbReference type="InterPro" id="IPR024788">
    <property type="entry name" value="Malectin-like_Carb-bd_dom"/>
</dbReference>
<dbReference type="Gene3D" id="1.10.510.10">
    <property type="entry name" value="Transferase(Phosphotransferase) domain 1"/>
    <property type="match status" value="2"/>
</dbReference>